<sequence length="263" mass="29695">MSKRAKAMISGILLVLTLVINTLGALGFINGRSQKDISDSYPTLITPAPSTFSIWSLIYTLLIISVIFMIIRAKDEYYGDVVDELSFLFWLSCIFNIVWIVLFSFDLIGLSTIAIFALLITDVLIVQKIGKLQTQRRFLFPVTFGLYSGWLFIATVANITLWLVSINWSGFGISPEVWGIVILLVAVVLTWLVLTRIKNAIFPLPIAWAYFGIYKNLTSPEGYNNQYTLLPKIAIIGAIILILLAVFQFYRNKFCSMPIRVMK</sequence>
<dbReference type="InterPro" id="IPR038330">
    <property type="entry name" value="TspO/MBR-related_sf"/>
</dbReference>
<dbReference type="PANTHER" id="PTHR33802:SF1">
    <property type="entry name" value="XK-RELATED PROTEIN"/>
    <property type="match status" value="1"/>
</dbReference>
<dbReference type="STRING" id="1121883.SAMN02745226_00653"/>
<dbReference type="OrthoDB" id="5189031at2"/>
<dbReference type="Gene3D" id="1.20.1260.100">
    <property type="entry name" value="TspO/MBR protein"/>
    <property type="match status" value="1"/>
</dbReference>
<reference evidence="3" key="1">
    <citation type="submission" date="2016-12" db="EMBL/GenBank/DDBJ databases">
        <authorList>
            <person name="Varghese N."/>
            <person name="Submissions S."/>
        </authorList>
    </citation>
    <scope>NUCLEOTIDE SEQUENCE [LARGE SCALE GENOMIC DNA]</scope>
    <source>
        <strain evidence="3">DSM 13020</strain>
    </source>
</reference>
<feature type="transmembrane region" description="Helical" evidence="1">
    <location>
        <begin position="201"/>
        <end position="217"/>
    </location>
</feature>
<evidence type="ECO:0000313" key="2">
    <source>
        <dbReference type="EMBL" id="SHN54770.1"/>
    </source>
</evidence>
<feature type="transmembrane region" description="Helical" evidence="1">
    <location>
        <begin position="85"/>
        <end position="102"/>
    </location>
</feature>
<dbReference type="EMBL" id="FRDJ01000002">
    <property type="protein sequence ID" value="SHN54770.1"/>
    <property type="molecule type" value="Genomic_DNA"/>
</dbReference>
<feature type="transmembrane region" description="Helical" evidence="1">
    <location>
        <begin position="51"/>
        <end position="73"/>
    </location>
</feature>
<dbReference type="Proteomes" id="UP000184207">
    <property type="component" value="Unassembled WGS sequence"/>
</dbReference>
<dbReference type="AlphaFoldDB" id="A0A1M7S8K1"/>
<evidence type="ECO:0000256" key="1">
    <source>
        <dbReference type="SAM" id="Phobius"/>
    </source>
</evidence>
<keyword evidence="3" id="KW-1185">Reference proteome</keyword>
<accession>A0A1M7S8K1</accession>
<protein>
    <submittedName>
        <fullName evidence="2">TspO and MBR related proteins</fullName>
    </submittedName>
</protein>
<keyword evidence="1" id="KW-0812">Transmembrane</keyword>
<dbReference type="PANTHER" id="PTHR33802">
    <property type="entry name" value="SI:CH211-161H7.5-RELATED"/>
    <property type="match status" value="1"/>
</dbReference>
<feature type="transmembrane region" description="Helical" evidence="1">
    <location>
        <begin position="108"/>
        <end position="126"/>
    </location>
</feature>
<feature type="transmembrane region" description="Helical" evidence="1">
    <location>
        <begin position="138"/>
        <end position="165"/>
    </location>
</feature>
<dbReference type="RefSeq" id="WP_072758244.1">
    <property type="nucleotide sequence ID" value="NZ_FRDJ01000002.1"/>
</dbReference>
<feature type="transmembrane region" description="Helical" evidence="1">
    <location>
        <begin position="177"/>
        <end position="194"/>
    </location>
</feature>
<evidence type="ECO:0000313" key="3">
    <source>
        <dbReference type="Proteomes" id="UP000184207"/>
    </source>
</evidence>
<proteinExistence type="predicted"/>
<gene>
    <name evidence="2" type="ORF">SAMN02745226_00653</name>
</gene>
<keyword evidence="1" id="KW-1133">Transmembrane helix</keyword>
<keyword evidence="1" id="KW-0472">Membrane</keyword>
<organism evidence="2 3">
    <name type="scientific">Fervidobacterium gondwanense DSM 13020</name>
    <dbReference type="NCBI Taxonomy" id="1121883"/>
    <lineage>
        <taxon>Bacteria</taxon>
        <taxon>Thermotogati</taxon>
        <taxon>Thermotogota</taxon>
        <taxon>Thermotogae</taxon>
        <taxon>Thermotogales</taxon>
        <taxon>Fervidobacteriaceae</taxon>
        <taxon>Fervidobacterium</taxon>
    </lineage>
</organism>
<name>A0A1M7S8K1_FERGO</name>
<feature type="transmembrane region" description="Helical" evidence="1">
    <location>
        <begin position="229"/>
        <end position="250"/>
    </location>
</feature>